<feature type="transmembrane region" description="Helical" evidence="7">
    <location>
        <begin position="884"/>
        <end position="913"/>
    </location>
</feature>
<dbReference type="InterPro" id="IPR050545">
    <property type="entry name" value="Mycobact_MmpL"/>
</dbReference>
<dbReference type="InterPro" id="IPR004869">
    <property type="entry name" value="MMPL_dom"/>
</dbReference>
<feature type="transmembrane region" description="Helical" evidence="7">
    <location>
        <begin position="314"/>
        <end position="334"/>
    </location>
</feature>
<keyword evidence="3" id="KW-1003">Cell membrane</keyword>
<dbReference type="RefSeq" id="WP_147866539.1">
    <property type="nucleotide sequence ID" value="NZ_CP036264.1"/>
</dbReference>
<dbReference type="KEGG" id="smam:Mal15_07970"/>
<keyword evidence="5 7" id="KW-1133">Transmembrane helix</keyword>
<accession>A0A5B9MC29</accession>
<keyword evidence="6 7" id="KW-0472">Membrane</keyword>
<dbReference type="EMBL" id="CP036264">
    <property type="protein sequence ID" value="QEF96767.1"/>
    <property type="molecule type" value="Genomic_DNA"/>
</dbReference>
<comment type="similarity">
    <text evidence="2">Belongs to the resistance-nodulation-cell division (RND) (TC 2.A.6) family. MmpL subfamily.</text>
</comment>
<sequence>MLADFTERLARFVTERWRLMLALWITATVVLFATAPHWKDIAYDGDFEYLPERMTTVASARILDEAFPGDRARSQIVIVLGRKATPLDKNDLMVGDDLLRRLHHRFGEVCWQRAITLGYTGGAIEQAPEPAQRWLTRALESLDHCIAVDQRFYERFADSVPDLPPTLTQPRMAIAYFDRANLLRQIGGDDQQASNDDRDARILVPDIETLAIPIAQRDLTAWASLLDLLSWDDAVLGSLLTKPSARLAVMQLSSELAATENINTVESVGEILDQVRSYSLARIPEREGRAEHLELEMTGSAAIGGETLIASRDAIRYTESITVIMILLILTLVYRAPLLVAVPMVSIGVAVVVSTSMVATLTQWSIEGVVPWLDIRVFTTSRIFIVVILFGAGTDYCLFLISRLREEAALAEWPVACRRALRGVTSALLGSALTTVFGLGTLWFAQFGKYHYTGPIIAICLLVGLVVCLTLAPALLRALGPRVFWPNVVTPDETTTRSLLSVASDSDSKAARRSSGLWEWIAIVLTRRPLTAFLLGIVVLAVPGWYGWIHEDSVTYNLSSQLDTDAPSRRGYRLLSDHFKIGEINPVTILMVRPEDEPREILKKQLKSLSDLLYAQPGVVAVRTPNDPLGDFPPDREMGLLSSDAWKRRALQQHRVAQNYFFSNSTRFQDRLARLDVIIEGDPFALKTQTLVSQIGQTLNEIARDPNSDWAGSSVYLAGTTPSIIDLRTVTIADNQRIKIAVVLAVLLVLIAVIRRLGLCLYLIFTVLLSYYATLGLTVLFFRGIYADQYVGLDWKLPLFLFVILVAVGQDYNVYLVTRIVEEQRKSGWLSALRHAVSRTGGIITACGMVMAATFFSMTASAWMPGLLHLLGIESDAAIGLRGIIELGFALGLGVLIDTFYVRTILVPSFVALMGRWKPKPTKAIDR</sequence>
<feature type="transmembrane region" description="Helical" evidence="7">
    <location>
        <begin position="21"/>
        <end position="38"/>
    </location>
</feature>
<dbReference type="SUPFAM" id="SSF82866">
    <property type="entry name" value="Multidrug efflux transporter AcrB transmembrane domain"/>
    <property type="match status" value="2"/>
</dbReference>
<evidence type="ECO:0000256" key="5">
    <source>
        <dbReference type="ARBA" id="ARBA00022989"/>
    </source>
</evidence>
<feature type="domain" description="Membrane transport protein MMPL" evidence="8">
    <location>
        <begin position="244"/>
        <end position="530"/>
    </location>
</feature>
<dbReference type="Pfam" id="PF03176">
    <property type="entry name" value="MMPL"/>
    <property type="match status" value="2"/>
</dbReference>
<dbReference type="PANTHER" id="PTHR33406">
    <property type="entry name" value="MEMBRANE PROTEIN MJ1562-RELATED"/>
    <property type="match status" value="1"/>
</dbReference>
<feature type="transmembrane region" description="Helical" evidence="7">
    <location>
        <begin position="382"/>
        <end position="402"/>
    </location>
</feature>
<evidence type="ECO:0000256" key="6">
    <source>
        <dbReference type="ARBA" id="ARBA00023136"/>
    </source>
</evidence>
<reference evidence="9 10" key="1">
    <citation type="submission" date="2019-02" db="EMBL/GenBank/DDBJ databases">
        <title>Planctomycetal bacteria perform biofilm scaping via a novel small molecule.</title>
        <authorList>
            <person name="Jeske O."/>
            <person name="Boedeker C."/>
            <person name="Wiegand S."/>
            <person name="Breitling P."/>
            <person name="Kallscheuer N."/>
            <person name="Jogler M."/>
            <person name="Rohde M."/>
            <person name="Petersen J."/>
            <person name="Medema M.H."/>
            <person name="Surup F."/>
            <person name="Jogler C."/>
        </authorList>
    </citation>
    <scope>NUCLEOTIDE SEQUENCE [LARGE SCALE GENOMIC DNA]</scope>
    <source>
        <strain evidence="9 10">Mal15</strain>
    </source>
</reference>
<organism evidence="9 10">
    <name type="scientific">Stieleria maiorica</name>
    <dbReference type="NCBI Taxonomy" id="2795974"/>
    <lineage>
        <taxon>Bacteria</taxon>
        <taxon>Pseudomonadati</taxon>
        <taxon>Planctomycetota</taxon>
        <taxon>Planctomycetia</taxon>
        <taxon>Pirellulales</taxon>
        <taxon>Pirellulaceae</taxon>
        <taxon>Stieleria</taxon>
    </lineage>
</organism>
<feature type="transmembrane region" description="Helical" evidence="7">
    <location>
        <begin position="456"/>
        <end position="476"/>
    </location>
</feature>
<proteinExistence type="inferred from homology"/>
<evidence type="ECO:0000256" key="3">
    <source>
        <dbReference type="ARBA" id="ARBA00022475"/>
    </source>
</evidence>
<gene>
    <name evidence="9" type="primary">ydgH</name>
    <name evidence="9" type="ORF">Mal15_07970</name>
</gene>
<feature type="domain" description="Membrane transport protein MMPL" evidence="8">
    <location>
        <begin position="562"/>
        <end position="924"/>
    </location>
</feature>
<evidence type="ECO:0000256" key="1">
    <source>
        <dbReference type="ARBA" id="ARBA00004651"/>
    </source>
</evidence>
<evidence type="ECO:0000256" key="4">
    <source>
        <dbReference type="ARBA" id="ARBA00022692"/>
    </source>
</evidence>
<evidence type="ECO:0000313" key="10">
    <source>
        <dbReference type="Proteomes" id="UP000321353"/>
    </source>
</evidence>
<dbReference type="Gene3D" id="1.20.1640.10">
    <property type="entry name" value="Multidrug efflux transporter AcrB transmembrane domain"/>
    <property type="match status" value="2"/>
</dbReference>
<feature type="transmembrane region" description="Helical" evidence="7">
    <location>
        <begin position="842"/>
        <end position="864"/>
    </location>
</feature>
<dbReference type="Proteomes" id="UP000321353">
    <property type="component" value="Chromosome"/>
</dbReference>
<evidence type="ECO:0000259" key="8">
    <source>
        <dbReference type="Pfam" id="PF03176"/>
    </source>
</evidence>
<keyword evidence="10" id="KW-1185">Reference proteome</keyword>
<feature type="transmembrane region" description="Helical" evidence="7">
    <location>
        <begin position="423"/>
        <end position="444"/>
    </location>
</feature>
<feature type="transmembrane region" description="Helical" evidence="7">
    <location>
        <begin position="797"/>
        <end position="821"/>
    </location>
</feature>
<protein>
    <submittedName>
        <fullName evidence="9">Membrane protein YdgH</fullName>
    </submittedName>
</protein>
<evidence type="ECO:0000256" key="2">
    <source>
        <dbReference type="ARBA" id="ARBA00010157"/>
    </source>
</evidence>
<comment type="subcellular location">
    <subcellularLocation>
        <location evidence="1">Cell membrane</location>
        <topology evidence="1">Multi-pass membrane protein</topology>
    </subcellularLocation>
</comment>
<dbReference type="PANTHER" id="PTHR33406:SF6">
    <property type="entry name" value="MEMBRANE PROTEIN YDGH-RELATED"/>
    <property type="match status" value="1"/>
</dbReference>
<feature type="transmembrane region" description="Helical" evidence="7">
    <location>
        <begin position="761"/>
        <end position="785"/>
    </location>
</feature>
<evidence type="ECO:0000256" key="7">
    <source>
        <dbReference type="SAM" id="Phobius"/>
    </source>
</evidence>
<keyword evidence="4 7" id="KW-0812">Transmembrane</keyword>
<dbReference type="GO" id="GO:0005886">
    <property type="term" value="C:plasma membrane"/>
    <property type="evidence" value="ECO:0007669"/>
    <property type="project" value="UniProtKB-SubCell"/>
</dbReference>
<feature type="transmembrane region" description="Helical" evidence="7">
    <location>
        <begin position="341"/>
        <end position="362"/>
    </location>
</feature>
<evidence type="ECO:0000313" key="9">
    <source>
        <dbReference type="EMBL" id="QEF96767.1"/>
    </source>
</evidence>
<dbReference type="AlphaFoldDB" id="A0A5B9MC29"/>
<name>A0A5B9MC29_9BACT</name>
<feature type="transmembrane region" description="Helical" evidence="7">
    <location>
        <begin position="738"/>
        <end position="754"/>
    </location>
</feature>
<feature type="transmembrane region" description="Helical" evidence="7">
    <location>
        <begin position="530"/>
        <end position="549"/>
    </location>
</feature>